<dbReference type="RefSeq" id="WP_009036025.1">
    <property type="nucleotide sequence ID" value="NZ_ALWO02000030.1"/>
</dbReference>
<evidence type="ECO:0000313" key="3">
    <source>
        <dbReference type="Proteomes" id="UP000006073"/>
    </source>
</evidence>
<evidence type="ECO:0000259" key="1">
    <source>
        <dbReference type="PROSITE" id="PS50042"/>
    </source>
</evidence>
<dbReference type="InterPro" id="IPR014710">
    <property type="entry name" value="RmlC-like_jellyroll"/>
</dbReference>
<evidence type="ECO:0000313" key="2">
    <source>
        <dbReference type="EMBL" id="EOZ97166.1"/>
    </source>
</evidence>
<protein>
    <submittedName>
        <fullName evidence="2">cAMP-binding protein</fullName>
    </submittedName>
</protein>
<sequence>MNDRLDNFHKYLTQKAGVKEEDYNAFLPYFSVKNYQKGDIILSKGSICNHIFFVEKGLLRLFSIDQNGTEHIIQFAPENWLLSERESLYFGTPSDFHIDVLEESIVVMLMQDFIPKASSISPEFRNHNEFILQNHIRQLQQRVNLLISASAEARYLHFIKMYPDLTLRIPQWMIASYLGITPESLSRVRKGLAEKNFK</sequence>
<dbReference type="SUPFAM" id="SSF51206">
    <property type="entry name" value="cAMP-binding domain-like"/>
    <property type="match status" value="1"/>
</dbReference>
<proteinExistence type="predicted"/>
<reference evidence="2 3" key="1">
    <citation type="journal article" date="2013" name="Genome Announc.">
        <title>Draft Genome Sequence of Indibacter alkaliphilus Strain LW1T, Isolated from Lonar Lake, a Haloalkaline Lake in the Buldana District of Maharashtra, India.</title>
        <authorList>
            <person name="Singh A."/>
            <person name="Kumar Jangir P."/>
            <person name="Sharma R."/>
            <person name="Singh A."/>
            <person name="Kumar Pinnaka A."/>
            <person name="Shivaji S."/>
        </authorList>
    </citation>
    <scope>NUCLEOTIDE SEQUENCE [LARGE SCALE GENOMIC DNA]</scope>
    <source>
        <strain evidence="3">CCUG 57479 / KCTC 22604 / LW1</strain>
    </source>
</reference>
<dbReference type="Proteomes" id="UP000006073">
    <property type="component" value="Unassembled WGS sequence"/>
</dbReference>
<dbReference type="OrthoDB" id="667553at2"/>
<organism evidence="2 3">
    <name type="scientific">Indibacter alkaliphilus (strain CCUG 57479 / KCTC 22604 / LW1)</name>
    <dbReference type="NCBI Taxonomy" id="1189612"/>
    <lineage>
        <taxon>Bacteria</taxon>
        <taxon>Pseudomonadati</taxon>
        <taxon>Bacteroidota</taxon>
        <taxon>Cytophagia</taxon>
        <taxon>Cytophagales</taxon>
        <taxon>Cyclobacteriaceae</taxon>
    </lineage>
</organism>
<dbReference type="InterPro" id="IPR000595">
    <property type="entry name" value="cNMP-bd_dom"/>
</dbReference>
<dbReference type="eggNOG" id="COG0664">
    <property type="taxonomic scope" value="Bacteria"/>
</dbReference>
<dbReference type="Pfam" id="PF00027">
    <property type="entry name" value="cNMP_binding"/>
    <property type="match status" value="1"/>
</dbReference>
<accession>S2DYG1</accession>
<dbReference type="STRING" id="1189612.A33Q_1814"/>
<name>S2DYG1_INDAL</name>
<gene>
    <name evidence="2" type="ORF">A33Q_1814</name>
</gene>
<dbReference type="PROSITE" id="PS50042">
    <property type="entry name" value="CNMP_BINDING_3"/>
    <property type="match status" value="1"/>
</dbReference>
<dbReference type="EMBL" id="ALWO02000030">
    <property type="protein sequence ID" value="EOZ97166.1"/>
    <property type="molecule type" value="Genomic_DNA"/>
</dbReference>
<dbReference type="AlphaFoldDB" id="S2DYG1"/>
<keyword evidence="3" id="KW-1185">Reference proteome</keyword>
<feature type="domain" description="Cyclic nucleotide-binding" evidence="1">
    <location>
        <begin position="33"/>
        <end position="93"/>
    </location>
</feature>
<dbReference type="InterPro" id="IPR018490">
    <property type="entry name" value="cNMP-bd_dom_sf"/>
</dbReference>
<dbReference type="Gene3D" id="2.60.120.10">
    <property type="entry name" value="Jelly Rolls"/>
    <property type="match status" value="1"/>
</dbReference>
<dbReference type="CDD" id="cd00038">
    <property type="entry name" value="CAP_ED"/>
    <property type="match status" value="1"/>
</dbReference>
<comment type="caution">
    <text evidence="2">The sequence shown here is derived from an EMBL/GenBank/DDBJ whole genome shotgun (WGS) entry which is preliminary data.</text>
</comment>